<sequence length="184" mass="21832">MLVKILATWRLRFLTVFTAALTGTGKILSRNFPGVISGVSEDFNEKVGKEKYYKTIITKNILHEESNDNGQRLINLASSNYFIIGSTRFMHKKIHKEIWIKKFFKEIRTHEKRYQPRVTLCKDAEGNYVGNQHKVVEKWREYFEELLILNKQEITEVQKIKRQEQQEERVESLSTQIEIEIIRN</sequence>
<proteinExistence type="predicted"/>
<reference evidence="3" key="1">
    <citation type="submission" date="2023-01" db="EMBL/GenBank/DDBJ databases">
        <title>Key to firefly adult light organ development and bioluminescence: homeobox transcription factors regulate luciferase expression and transportation to peroxisome.</title>
        <authorList>
            <person name="Fu X."/>
        </authorList>
    </citation>
    <scope>NUCLEOTIDE SEQUENCE [LARGE SCALE GENOMIC DNA]</scope>
</reference>
<keyword evidence="3" id="KW-1185">Reference proteome</keyword>
<keyword evidence="1" id="KW-0732">Signal</keyword>
<comment type="caution">
    <text evidence="2">The sequence shown here is derived from an EMBL/GenBank/DDBJ whole genome shotgun (WGS) entry which is preliminary data.</text>
</comment>
<evidence type="ECO:0000256" key="1">
    <source>
        <dbReference type="SAM" id="SignalP"/>
    </source>
</evidence>
<dbReference type="Proteomes" id="UP001353858">
    <property type="component" value="Unassembled WGS sequence"/>
</dbReference>
<accession>A0AAN7S8Z1</accession>
<gene>
    <name evidence="2" type="ORF">RN001_007117</name>
</gene>
<feature type="signal peptide" evidence="1">
    <location>
        <begin position="1"/>
        <end position="29"/>
    </location>
</feature>
<organism evidence="2 3">
    <name type="scientific">Aquatica leii</name>
    <dbReference type="NCBI Taxonomy" id="1421715"/>
    <lineage>
        <taxon>Eukaryota</taxon>
        <taxon>Metazoa</taxon>
        <taxon>Ecdysozoa</taxon>
        <taxon>Arthropoda</taxon>
        <taxon>Hexapoda</taxon>
        <taxon>Insecta</taxon>
        <taxon>Pterygota</taxon>
        <taxon>Neoptera</taxon>
        <taxon>Endopterygota</taxon>
        <taxon>Coleoptera</taxon>
        <taxon>Polyphaga</taxon>
        <taxon>Elateriformia</taxon>
        <taxon>Elateroidea</taxon>
        <taxon>Lampyridae</taxon>
        <taxon>Luciolinae</taxon>
        <taxon>Aquatica</taxon>
    </lineage>
</organism>
<protein>
    <submittedName>
        <fullName evidence="2">Uncharacterized protein</fullName>
    </submittedName>
</protein>
<dbReference type="AlphaFoldDB" id="A0AAN7S8Z1"/>
<evidence type="ECO:0000313" key="2">
    <source>
        <dbReference type="EMBL" id="KAK4878971.1"/>
    </source>
</evidence>
<feature type="chain" id="PRO_5042841761" evidence="1">
    <location>
        <begin position="30"/>
        <end position="184"/>
    </location>
</feature>
<dbReference type="EMBL" id="JARPUR010000003">
    <property type="protein sequence ID" value="KAK4878971.1"/>
    <property type="molecule type" value="Genomic_DNA"/>
</dbReference>
<name>A0AAN7S8Z1_9COLE</name>
<evidence type="ECO:0000313" key="3">
    <source>
        <dbReference type="Proteomes" id="UP001353858"/>
    </source>
</evidence>